<reference evidence="2 3" key="1">
    <citation type="journal article" date="2019" name="Int. J. Syst. Evol. Microbiol.">
        <title>The Global Catalogue of Microorganisms (GCM) 10K type strain sequencing project: providing services to taxonomists for standard genome sequencing and annotation.</title>
        <authorList>
            <consortium name="The Broad Institute Genomics Platform"/>
            <consortium name="The Broad Institute Genome Sequencing Center for Infectious Disease"/>
            <person name="Wu L."/>
            <person name="Ma J."/>
        </authorList>
    </citation>
    <scope>NUCLEOTIDE SEQUENCE [LARGE SCALE GENOMIC DNA]</scope>
    <source>
        <strain evidence="2 3">JCM 16227</strain>
    </source>
</reference>
<organism evidence="2 3">
    <name type="scientific">Gordonia cholesterolivorans</name>
    <dbReference type="NCBI Taxonomy" id="559625"/>
    <lineage>
        <taxon>Bacteria</taxon>
        <taxon>Bacillati</taxon>
        <taxon>Actinomycetota</taxon>
        <taxon>Actinomycetes</taxon>
        <taxon>Mycobacteriales</taxon>
        <taxon>Gordoniaceae</taxon>
        <taxon>Gordonia</taxon>
    </lineage>
</organism>
<dbReference type="RefSeq" id="WP_006897134.1">
    <property type="nucleotide sequence ID" value="NZ_BAAARB010000022.1"/>
</dbReference>
<keyword evidence="3" id="KW-1185">Reference proteome</keyword>
<evidence type="ECO:0000259" key="1">
    <source>
        <dbReference type="Pfam" id="PF08486"/>
    </source>
</evidence>
<protein>
    <recommendedName>
        <fullName evidence="1">Sporulation stage II protein D amidase enhancer LytB N-terminal domain-containing protein</fullName>
    </recommendedName>
</protein>
<dbReference type="Pfam" id="PF08486">
    <property type="entry name" value="SpoIID"/>
    <property type="match status" value="1"/>
</dbReference>
<sequence>MPNVRPSRAKKRTLTFAALGLAPALLAGGLVVGGTDVFSSDGVALAANTPIVLDGHGHGHGRGLGQWGAYGYAKQGWSADQILRHYYGNTVAGKVSTPDVTVSLSEKASVGVHAAAGMRVGTQTVAPGQAVSLSGGTATITDGCGGAVVSTVPATQVDPINPGTNRPDQELLTFCNGGDKYRGSIGIGPGGVYNKLHVDDYVKGVIPKESMPSWGDTGGFEALKAQAVAARSYVLAGLAAGRKIDNTQASQMYHGASGEDPRTSRAADATAGQIRLLNGKPALTEFSASTGGYTAGGLFPAVRDAGDSIAPDHSWSATVSASSIGSAFGVGSLKSFEVIEANGLGEGGGRVVKVRVTGTGGTVEASGNDARVKLQLKSDWFSVRGQKSMPKIVKPQVGPDSPGGGLLDLSPLGAVLNQIVPGLSAVGLPDVTGIVGEVTPMLEKLVTEGLKQLTAKQVDLKQVNLERSDNSQGSTGTVAKPELLTDGKGLPGLVQVLENGVIYFSPLTGVHALMGQSLTDFLNAGGLAALGFPTRDGLG</sequence>
<gene>
    <name evidence="2" type="ORF">GCM10009855_32470</name>
</gene>
<dbReference type="Proteomes" id="UP001501170">
    <property type="component" value="Unassembled WGS sequence"/>
</dbReference>
<proteinExistence type="predicted"/>
<name>A0ABN3HXW5_9ACTN</name>
<evidence type="ECO:0000313" key="3">
    <source>
        <dbReference type="Proteomes" id="UP001501170"/>
    </source>
</evidence>
<dbReference type="EMBL" id="BAAARB010000022">
    <property type="protein sequence ID" value="GAA2389916.1"/>
    <property type="molecule type" value="Genomic_DNA"/>
</dbReference>
<evidence type="ECO:0000313" key="2">
    <source>
        <dbReference type="EMBL" id="GAA2389916.1"/>
    </source>
</evidence>
<accession>A0ABN3HXW5</accession>
<feature type="domain" description="Sporulation stage II protein D amidase enhancer LytB N-terminal" evidence="1">
    <location>
        <begin position="192"/>
        <end position="274"/>
    </location>
</feature>
<comment type="caution">
    <text evidence="2">The sequence shown here is derived from an EMBL/GenBank/DDBJ whole genome shotgun (WGS) entry which is preliminary data.</text>
</comment>
<dbReference type="InterPro" id="IPR013693">
    <property type="entry name" value="SpoIID/LytB_N"/>
</dbReference>